<reference evidence="1 2" key="1">
    <citation type="journal article" date="2010" name="Nature">
        <title>The sequence and de novo assembly of the giant panda genome.</title>
        <authorList>
            <person name="Li R."/>
            <person name="Fan W."/>
            <person name="Tian G."/>
            <person name="Zhu H."/>
            <person name="He L."/>
            <person name="Cai J."/>
            <person name="Huang Q."/>
            <person name="Cai Q."/>
            <person name="Li B."/>
            <person name="Bai Y."/>
            <person name="Zhang Z."/>
            <person name="Zhang Y."/>
            <person name="Wang W."/>
            <person name="Li J."/>
            <person name="Wei F."/>
            <person name="Li H."/>
            <person name="Jian M."/>
            <person name="Li J."/>
            <person name="Zhang Z."/>
            <person name="Nielsen R."/>
            <person name="Li D."/>
            <person name="Gu W."/>
            <person name="Yang Z."/>
            <person name="Xuan Z."/>
            <person name="Ryder O.A."/>
            <person name="Leung F.C."/>
            <person name="Zhou Y."/>
            <person name="Cao J."/>
            <person name="Sun X."/>
            <person name="Fu Y."/>
            <person name="Fang X."/>
            <person name="Guo X."/>
            <person name="Wang B."/>
            <person name="Hou R."/>
            <person name="Shen F."/>
            <person name="Mu B."/>
            <person name="Ni P."/>
            <person name="Lin R."/>
            <person name="Qian W."/>
            <person name="Wang G."/>
            <person name="Yu C."/>
            <person name="Nie W."/>
            <person name="Wang J."/>
            <person name="Wu Z."/>
            <person name="Liang H."/>
            <person name="Min J."/>
            <person name="Wu Q."/>
            <person name="Cheng S."/>
            <person name="Ruan J."/>
            <person name="Wang M."/>
            <person name="Shi Z."/>
            <person name="Wen M."/>
            <person name="Liu B."/>
            <person name="Ren X."/>
            <person name="Zheng H."/>
            <person name="Dong D."/>
            <person name="Cook K."/>
            <person name="Shan G."/>
            <person name="Zhang H."/>
            <person name="Kosiol C."/>
            <person name="Xie X."/>
            <person name="Lu Z."/>
            <person name="Zheng H."/>
            <person name="Li Y."/>
            <person name="Steiner C.C."/>
            <person name="Lam T.T."/>
            <person name="Lin S."/>
            <person name="Zhang Q."/>
            <person name="Li G."/>
            <person name="Tian J."/>
            <person name="Gong T."/>
            <person name="Liu H."/>
            <person name="Zhang D."/>
            <person name="Fang L."/>
            <person name="Ye C."/>
            <person name="Zhang J."/>
            <person name="Hu W."/>
            <person name="Xu A."/>
            <person name="Ren Y."/>
            <person name="Zhang G."/>
            <person name="Bruford M.W."/>
            <person name="Li Q."/>
            <person name="Ma L."/>
            <person name="Guo Y."/>
            <person name="An N."/>
            <person name="Hu Y."/>
            <person name="Zheng Y."/>
            <person name="Shi Y."/>
            <person name="Li Z."/>
            <person name="Liu Q."/>
            <person name="Chen Y."/>
            <person name="Zhao J."/>
            <person name="Qu N."/>
            <person name="Zhao S."/>
            <person name="Tian F."/>
            <person name="Wang X."/>
            <person name="Wang H."/>
            <person name="Xu L."/>
            <person name="Liu X."/>
            <person name="Vinar T."/>
            <person name="Wang Y."/>
            <person name="Lam T.W."/>
            <person name="Yiu S.M."/>
            <person name="Liu S."/>
            <person name="Zhang H."/>
            <person name="Li D."/>
            <person name="Huang Y."/>
            <person name="Wang X."/>
            <person name="Yang G."/>
            <person name="Jiang Z."/>
            <person name="Wang J."/>
            <person name="Qin N."/>
            <person name="Li L."/>
            <person name="Li J."/>
            <person name="Bolund L."/>
            <person name="Kristiansen K."/>
            <person name="Wong G.K."/>
            <person name="Olson M."/>
            <person name="Zhang X."/>
            <person name="Li S."/>
            <person name="Yang H."/>
            <person name="Wang J."/>
            <person name="Wang J."/>
        </authorList>
    </citation>
    <scope>NUCLEOTIDE SEQUENCE [LARGE SCALE GENOMIC DNA]</scope>
</reference>
<protein>
    <recommendedName>
        <fullName evidence="3">PPIase cyclophilin-type domain-containing protein</fullName>
    </recommendedName>
</protein>
<dbReference type="GO" id="GO:0016018">
    <property type="term" value="F:cyclosporin A binding"/>
    <property type="evidence" value="ECO:0007669"/>
    <property type="project" value="TreeGrafter"/>
</dbReference>
<evidence type="ECO:0000313" key="1">
    <source>
        <dbReference type="Ensembl" id="ENSAMEP00000039044.1"/>
    </source>
</evidence>
<dbReference type="Ensembl" id="ENSAMET00000026672.1">
    <property type="protein sequence ID" value="ENSAMEP00000039044.1"/>
    <property type="gene ID" value="ENSAMEG00000030843.1"/>
</dbReference>
<evidence type="ECO:0000313" key="2">
    <source>
        <dbReference type="Proteomes" id="UP000008912"/>
    </source>
</evidence>
<reference evidence="1" key="2">
    <citation type="submission" date="2025-08" db="UniProtKB">
        <authorList>
            <consortium name="Ensembl"/>
        </authorList>
    </citation>
    <scope>IDENTIFICATION</scope>
</reference>
<evidence type="ECO:0008006" key="3">
    <source>
        <dbReference type="Google" id="ProtNLM"/>
    </source>
</evidence>
<dbReference type="GeneTree" id="ENSGT00990000208878"/>
<dbReference type="InterPro" id="IPR029000">
    <property type="entry name" value="Cyclophilin-like_dom_sf"/>
</dbReference>
<accession>A0A7N5KEM9</accession>
<sequence>MGRKKGFFNMAMDGEPLVWVSFQLFADKVPKTVENFSGGDVFCRNGTDGQSIYGEKFDDENFTLKSKRA</sequence>
<dbReference type="SUPFAM" id="SSF50891">
    <property type="entry name" value="Cyclophilin-like"/>
    <property type="match status" value="1"/>
</dbReference>
<dbReference type="Gene3D" id="2.40.100.10">
    <property type="entry name" value="Cyclophilin-like"/>
    <property type="match status" value="2"/>
</dbReference>
<dbReference type="Proteomes" id="UP000008912">
    <property type="component" value="Unassembled WGS sequence"/>
</dbReference>
<dbReference type="PANTHER" id="PTHR11071:SF561">
    <property type="entry name" value="PEPTIDYL-PROLYL CIS-TRANS ISOMERASE D-RELATED"/>
    <property type="match status" value="1"/>
</dbReference>
<dbReference type="PANTHER" id="PTHR11071">
    <property type="entry name" value="PEPTIDYL-PROLYL CIS-TRANS ISOMERASE"/>
    <property type="match status" value="1"/>
</dbReference>
<organism evidence="1 2">
    <name type="scientific">Ailuropoda melanoleuca</name>
    <name type="common">Giant panda</name>
    <dbReference type="NCBI Taxonomy" id="9646"/>
    <lineage>
        <taxon>Eukaryota</taxon>
        <taxon>Metazoa</taxon>
        <taxon>Chordata</taxon>
        <taxon>Craniata</taxon>
        <taxon>Vertebrata</taxon>
        <taxon>Euteleostomi</taxon>
        <taxon>Mammalia</taxon>
        <taxon>Eutheria</taxon>
        <taxon>Laurasiatheria</taxon>
        <taxon>Carnivora</taxon>
        <taxon>Caniformia</taxon>
        <taxon>Ursidae</taxon>
        <taxon>Ailuropoda</taxon>
    </lineage>
</organism>
<reference evidence="1" key="3">
    <citation type="submission" date="2025-09" db="UniProtKB">
        <authorList>
            <consortium name="Ensembl"/>
        </authorList>
    </citation>
    <scope>IDENTIFICATION</scope>
</reference>
<dbReference type="InParanoid" id="A0A7N5KEM9"/>
<dbReference type="GO" id="GO:0003755">
    <property type="term" value="F:peptidyl-prolyl cis-trans isomerase activity"/>
    <property type="evidence" value="ECO:0007669"/>
    <property type="project" value="TreeGrafter"/>
</dbReference>
<dbReference type="AlphaFoldDB" id="A0A7N5KEM9"/>
<dbReference type="GO" id="GO:0006457">
    <property type="term" value="P:protein folding"/>
    <property type="evidence" value="ECO:0007669"/>
    <property type="project" value="TreeGrafter"/>
</dbReference>
<dbReference type="GO" id="GO:0005737">
    <property type="term" value="C:cytoplasm"/>
    <property type="evidence" value="ECO:0007669"/>
    <property type="project" value="TreeGrafter"/>
</dbReference>
<keyword evidence="2" id="KW-1185">Reference proteome</keyword>
<name>A0A7N5KEM9_AILME</name>
<proteinExistence type="predicted"/>